<reference evidence="1" key="1">
    <citation type="submission" date="2022-10" db="EMBL/GenBank/DDBJ databases">
        <title>Genome Sequence of Xylaria curta.</title>
        <authorList>
            <person name="Buettner E."/>
        </authorList>
    </citation>
    <scope>NUCLEOTIDE SEQUENCE</scope>
    <source>
        <strain evidence="1">Babe10</strain>
    </source>
</reference>
<evidence type="ECO:0000313" key="2">
    <source>
        <dbReference type="Proteomes" id="UP001143856"/>
    </source>
</evidence>
<dbReference type="EMBL" id="JAPDGR010004290">
    <property type="protein sequence ID" value="KAJ2968569.1"/>
    <property type="molecule type" value="Genomic_DNA"/>
</dbReference>
<gene>
    <name evidence="1" type="ORF">NUW58_g10194</name>
</gene>
<dbReference type="Proteomes" id="UP001143856">
    <property type="component" value="Unassembled WGS sequence"/>
</dbReference>
<name>A0ACC1MPG5_9PEZI</name>
<organism evidence="1 2">
    <name type="scientific">Xylaria curta</name>
    <dbReference type="NCBI Taxonomy" id="42375"/>
    <lineage>
        <taxon>Eukaryota</taxon>
        <taxon>Fungi</taxon>
        <taxon>Dikarya</taxon>
        <taxon>Ascomycota</taxon>
        <taxon>Pezizomycotina</taxon>
        <taxon>Sordariomycetes</taxon>
        <taxon>Xylariomycetidae</taxon>
        <taxon>Xylariales</taxon>
        <taxon>Xylariaceae</taxon>
        <taxon>Xylaria</taxon>
    </lineage>
</organism>
<accession>A0ACC1MPG5</accession>
<sequence>MNPYVYTCQGSDVCFMNHFAGGYFQYGCGTASTLATTVQTSANGASTALSISTVDVSLTESPSSLTAPTTIGSFASTETRSLSQTSFQSTSTTPSSAISSTSSSTSSRTSSRTTSSKTRSSSSTNTPSSTTTLPAPTTTDNSESANQSQTGAIIGGVVGGAAAAISLVALVFFCLRRRNRNYRTGQRRRRSGRFSGPKTQRHQDPLGLLQVAADLKATGWKALEVLSSLGLVGLAFWLSRHGWPTRAVGLIDEWIGF</sequence>
<protein>
    <submittedName>
        <fullName evidence="1">Uncharacterized protein</fullName>
    </submittedName>
</protein>
<comment type="caution">
    <text evidence="1">The sequence shown here is derived from an EMBL/GenBank/DDBJ whole genome shotgun (WGS) entry which is preliminary data.</text>
</comment>
<keyword evidence="2" id="KW-1185">Reference proteome</keyword>
<evidence type="ECO:0000313" key="1">
    <source>
        <dbReference type="EMBL" id="KAJ2968569.1"/>
    </source>
</evidence>
<proteinExistence type="predicted"/>